<dbReference type="InterPro" id="IPR000805">
    <property type="entry name" value="Glyco_hydro_26"/>
</dbReference>
<evidence type="ECO:0000256" key="3">
    <source>
        <dbReference type="ARBA" id="ARBA00023295"/>
    </source>
</evidence>
<feature type="chain" id="PRO_5045017795" description="Mannan endo-1,4-beta-mannosidase" evidence="4">
    <location>
        <begin position="23"/>
        <end position="377"/>
    </location>
</feature>
<organism evidence="7 8">
    <name type="scientific">Pedobacter albus</name>
    <dbReference type="NCBI Taxonomy" id="3113905"/>
    <lineage>
        <taxon>Bacteria</taxon>
        <taxon>Pseudomonadati</taxon>
        <taxon>Bacteroidota</taxon>
        <taxon>Sphingobacteriia</taxon>
        <taxon>Sphingobacteriales</taxon>
        <taxon>Sphingobacteriaceae</taxon>
        <taxon>Pedobacter</taxon>
    </lineage>
</organism>
<dbReference type="SUPFAM" id="SSF51445">
    <property type="entry name" value="(Trans)glycosidases"/>
    <property type="match status" value="1"/>
</dbReference>
<comment type="similarity">
    <text evidence="1 4 5">Belongs to the glycosyl hydrolase 26 family.</text>
</comment>
<evidence type="ECO:0000256" key="5">
    <source>
        <dbReference type="PROSITE-ProRule" id="PRU01100"/>
    </source>
</evidence>
<dbReference type="Pfam" id="PF02156">
    <property type="entry name" value="Glyco_hydro_26"/>
    <property type="match status" value="1"/>
</dbReference>
<keyword evidence="2 4" id="KW-0378">Hydrolase</keyword>
<keyword evidence="4" id="KW-0964">Secreted</keyword>
<dbReference type="GO" id="GO:0016787">
    <property type="term" value="F:hydrolase activity"/>
    <property type="evidence" value="ECO:0007669"/>
    <property type="project" value="UniProtKB-KW"/>
</dbReference>
<sequence>MKIHRSYLAVIALCLLPWFARAQQLTDAKATATTRVLYKNLYQLSQKHTLFGHQDDLAYGVNWKYVKGKSDIKAVVNDYPAVYGWDMARIELDSANNIDGVPFEKMRQYIKEGYQRGGIITLSWHFNNPLSGGSSWDTTQNAVASILPGGTKHELYKSWLDKAARFMHSLKGPKGEAIPILFRPFHELTGDWFWWGSKTSTPAQLKAAWRFTINYLRTEKQLHNLIVVYNTNDFTSEAAYLERYPGDDVVDLLSFDHYQFDTQSQKDFIEAVRHEMTLLTQLAKAKHKPMAFAETGYEAIPDANWWTRTLWPAIKDFPVAYVLVWRNAGYSPSMKKMHYYAPYPGQASANDFKKFYQNPKILFEKKLSTLKIYQAKK</sequence>
<evidence type="ECO:0000313" key="8">
    <source>
        <dbReference type="Proteomes" id="UP001336835"/>
    </source>
</evidence>
<dbReference type="InterPro" id="IPR017853">
    <property type="entry name" value="GH"/>
</dbReference>
<dbReference type="EC" id="3.2.1.78" evidence="4"/>
<evidence type="ECO:0000313" key="7">
    <source>
        <dbReference type="EMBL" id="MEE1945793.1"/>
    </source>
</evidence>
<dbReference type="InterPro" id="IPR022790">
    <property type="entry name" value="GH26_dom"/>
</dbReference>
<feature type="domain" description="GH26" evidence="6">
    <location>
        <begin position="32"/>
        <end position="365"/>
    </location>
</feature>
<feature type="signal peptide" evidence="4">
    <location>
        <begin position="1"/>
        <end position="22"/>
    </location>
</feature>
<dbReference type="PANTHER" id="PTHR40079:SF4">
    <property type="entry name" value="GH26 DOMAIN-CONTAINING PROTEIN-RELATED"/>
    <property type="match status" value="1"/>
</dbReference>
<feature type="active site" description="Proton donor" evidence="5">
    <location>
        <position position="187"/>
    </location>
</feature>
<name>A0ABU7I8K0_9SPHI</name>
<evidence type="ECO:0000256" key="2">
    <source>
        <dbReference type="ARBA" id="ARBA00022801"/>
    </source>
</evidence>
<dbReference type="PRINTS" id="PR00739">
    <property type="entry name" value="GLHYDRLASE26"/>
</dbReference>
<dbReference type="PIRSF" id="PIRSF018168">
    <property type="entry name" value="Mannan-1_4-beta-mannosidase"/>
    <property type="match status" value="1"/>
</dbReference>
<keyword evidence="4" id="KW-0119">Carbohydrate metabolism</keyword>
<dbReference type="PROSITE" id="PS51764">
    <property type="entry name" value="GH26"/>
    <property type="match status" value="1"/>
</dbReference>
<keyword evidence="8" id="KW-1185">Reference proteome</keyword>
<feature type="active site" description="Nucleophile" evidence="5">
    <location>
        <position position="294"/>
    </location>
</feature>
<reference evidence="7 8" key="1">
    <citation type="submission" date="2024-01" db="EMBL/GenBank/DDBJ databases">
        <title>Pedobacter sp. nov., isolated from fresh soil.</title>
        <authorList>
            <person name="Le N.T.T."/>
        </authorList>
    </citation>
    <scope>NUCLEOTIDE SEQUENCE [LARGE SCALE GENOMIC DNA]</scope>
    <source>
        <strain evidence="7 8">KR3-3</strain>
    </source>
</reference>
<dbReference type="PANTHER" id="PTHR40079">
    <property type="entry name" value="MANNAN ENDO-1,4-BETA-MANNOSIDASE E-RELATED"/>
    <property type="match status" value="1"/>
</dbReference>
<comment type="subcellular location">
    <subcellularLocation>
        <location evidence="4">Secreted</location>
    </subcellularLocation>
</comment>
<dbReference type="EMBL" id="JAZDQT010000002">
    <property type="protein sequence ID" value="MEE1945793.1"/>
    <property type="molecule type" value="Genomic_DNA"/>
</dbReference>
<protein>
    <recommendedName>
        <fullName evidence="4">Mannan endo-1,4-beta-mannosidase</fullName>
        <ecNumber evidence="4">3.2.1.78</ecNumber>
    </recommendedName>
</protein>
<accession>A0ABU7I8K0</accession>
<keyword evidence="4" id="KW-0732">Signal</keyword>
<dbReference type="Proteomes" id="UP001336835">
    <property type="component" value="Unassembled WGS sequence"/>
</dbReference>
<evidence type="ECO:0000256" key="4">
    <source>
        <dbReference type="PIRNR" id="PIRNR018168"/>
    </source>
</evidence>
<comment type="catalytic activity">
    <reaction evidence="4">
        <text>Random hydrolysis of (1-&gt;4)-beta-D-mannosidic linkages in mannans, galactomannans and glucomannans.</text>
        <dbReference type="EC" id="3.2.1.78"/>
    </reaction>
</comment>
<proteinExistence type="inferred from homology"/>
<keyword evidence="3 4" id="KW-0326">Glycosidase</keyword>
<gene>
    <name evidence="7" type="ORF">VRU48_11795</name>
</gene>
<comment type="caution">
    <text evidence="7">The sequence shown here is derived from an EMBL/GenBank/DDBJ whole genome shotgun (WGS) entry which is preliminary data.</text>
</comment>
<dbReference type="InterPro" id="IPR016714">
    <property type="entry name" value="MANB/E"/>
</dbReference>
<dbReference type="Gene3D" id="3.20.20.80">
    <property type="entry name" value="Glycosidases"/>
    <property type="match status" value="1"/>
</dbReference>
<dbReference type="RefSeq" id="WP_330108113.1">
    <property type="nucleotide sequence ID" value="NZ_JAZDQT010000002.1"/>
</dbReference>
<evidence type="ECO:0000256" key="1">
    <source>
        <dbReference type="ARBA" id="ARBA00007754"/>
    </source>
</evidence>
<evidence type="ECO:0000259" key="6">
    <source>
        <dbReference type="PROSITE" id="PS51764"/>
    </source>
</evidence>